<name>A0ACB9HQM1_9ASTR</name>
<dbReference type="Proteomes" id="UP001056120">
    <property type="component" value="Linkage Group LG11"/>
</dbReference>
<evidence type="ECO:0000313" key="1">
    <source>
        <dbReference type="EMBL" id="KAI3797596.1"/>
    </source>
</evidence>
<comment type="caution">
    <text evidence="1">The sequence shown here is derived from an EMBL/GenBank/DDBJ whole genome shotgun (WGS) entry which is preliminary data.</text>
</comment>
<accession>A0ACB9HQM1</accession>
<protein>
    <submittedName>
        <fullName evidence="1">Uncharacterized protein</fullName>
    </submittedName>
</protein>
<keyword evidence="2" id="KW-1185">Reference proteome</keyword>
<proteinExistence type="predicted"/>
<gene>
    <name evidence="1" type="ORF">L1987_32856</name>
</gene>
<organism evidence="1 2">
    <name type="scientific">Smallanthus sonchifolius</name>
    <dbReference type="NCBI Taxonomy" id="185202"/>
    <lineage>
        <taxon>Eukaryota</taxon>
        <taxon>Viridiplantae</taxon>
        <taxon>Streptophyta</taxon>
        <taxon>Embryophyta</taxon>
        <taxon>Tracheophyta</taxon>
        <taxon>Spermatophyta</taxon>
        <taxon>Magnoliopsida</taxon>
        <taxon>eudicotyledons</taxon>
        <taxon>Gunneridae</taxon>
        <taxon>Pentapetalae</taxon>
        <taxon>asterids</taxon>
        <taxon>campanulids</taxon>
        <taxon>Asterales</taxon>
        <taxon>Asteraceae</taxon>
        <taxon>Asteroideae</taxon>
        <taxon>Heliantheae alliance</taxon>
        <taxon>Millerieae</taxon>
        <taxon>Smallanthus</taxon>
    </lineage>
</organism>
<sequence length="102" mass="11185">MARYGSYPLKAKYCHEMALRILLACIEPLGRTVSKNTSVRYLPGFGPVVPQECSDCVKVEKLKEKVNTAAEVIYDLVDPSANIIFGAVIDPSISGQVSKRLI</sequence>
<reference evidence="1 2" key="2">
    <citation type="journal article" date="2022" name="Mol. Ecol. Resour.">
        <title>The genomes of chicory, endive, great burdock and yacon provide insights into Asteraceae paleo-polyploidization history and plant inulin production.</title>
        <authorList>
            <person name="Fan W."/>
            <person name="Wang S."/>
            <person name="Wang H."/>
            <person name="Wang A."/>
            <person name="Jiang F."/>
            <person name="Liu H."/>
            <person name="Zhao H."/>
            <person name="Xu D."/>
            <person name="Zhang Y."/>
        </authorList>
    </citation>
    <scope>NUCLEOTIDE SEQUENCE [LARGE SCALE GENOMIC DNA]</scope>
    <source>
        <strain evidence="2">cv. Yunnan</strain>
        <tissue evidence="1">Leaves</tissue>
    </source>
</reference>
<reference evidence="2" key="1">
    <citation type="journal article" date="2022" name="Mol. Ecol. Resour.">
        <title>The genomes of chicory, endive, great burdock and yacon provide insights into Asteraceae palaeo-polyploidization history and plant inulin production.</title>
        <authorList>
            <person name="Fan W."/>
            <person name="Wang S."/>
            <person name="Wang H."/>
            <person name="Wang A."/>
            <person name="Jiang F."/>
            <person name="Liu H."/>
            <person name="Zhao H."/>
            <person name="Xu D."/>
            <person name="Zhang Y."/>
        </authorList>
    </citation>
    <scope>NUCLEOTIDE SEQUENCE [LARGE SCALE GENOMIC DNA]</scope>
    <source>
        <strain evidence="2">cv. Yunnan</strain>
    </source>
</reference>
<dbReference type="EMBL" id="CM042028">
    <property type="protein sequence ID" value="KAI3797596.1"/>
    <property type="molecule type" value="Genomic_DNA"/>
</dbReference>
<evidence type="ECO:0000313" key="2">
    <source>
        <dbReference type="Proteomes" id="UP001056120"/>
    </source>
</evidence>